<reference evidence="2 3" key="1">
    <citation type="submission" date="2023-01" db="EMBL/GenBank/DDBJ databases">
        <title>Genomes from the Australian National Cyanobacteria Reference Collection.</title>
        <authorList>
            <person name="Willis A."/>
            <person name="Lee E.M.F."/>
        </authorList>
    </citation>
    <scope>NUCLEOTIDE SEQUENCE [LARGE SCALE GENOMIC DNA]</scope>
    <source>
        <strain evidence="2 3">CS-537/01</strain>
    </source>
</reference>
<evidence type="ECO:0000313" key="2">
    <source>
        <dbReference type="EMBL" id="MDB9485375.1"/>
    </source>
</evidence>
<evidence type="ECO:0000259" key="1">
    <source>
        <dbReference type="PROSITE" id="PS51708"/>
    </source>
</evidence>
<dbReference type="Gene3D" id="1.40.20.10">
    <property type="entry name" value="CHAD domain"/>
    <property type="match status" value="1"/>
</dbReference>
<accession>A0ABT5A0F0</accession>
<dbReference type="PANTHER" id="PTHR39339">
    <property type="entry name" value="SLR1444 PROTEIN"/>
    <property type="match status" value="1"/>
</dbReference>
<dbReference type="InterPro" id="IPR007899">
    <property type="entry name" value="CHAD_dom"/>
</dbReference>
<evidence type="ECO:0000313" key="3">
    <source>
        <dbReference type="Proteomes" id="UP001212123"/>
    </source>
</evidence>
<dbReference type="SMART" id="SM00880">
    <property type="entry name" value="CHAD"/>
    <property type="match status" value="1"/>
</dbReference>
<sequence>MKTSTETSIKTLSETAHQAIEKHFVKTIKWEKAVKKDEDPEAVHQMRVGMRRLRTAVSRFEKYLILPKSVSDKNIGKFARILGGLRDLDVLKEILEKNYQPHLVVKEQEILKTALTELDKQREIAFSHVQKTFKDENYKSFKNECESWLKNPTYQGFSSVQIYYILPDLLSPEVSQFCLHPGWLIGTKIINSEIVIQTKWTPIQLEEHLKTEGETLHSLRKQAKGLRYQMELFTELYGESFAAYVHDVKNIQEILGMIQDNMVLHEWLENIFKSELDQELPGLKTLLAANRHQLWQEWQPLQQRYLQADTRYNLHLVVLQPILTDIK</sequence>
<dbReference type="EMBL" id="JAQMTU010000016">
    <property type="protein sequence ID" value="MDB9485375.1"/>
    <property type="molecule type" value="Genomic_DNA"/>
</dbReference>
<feature type="domain" description="CHAD" evidence="1">
    <location>
        <begin position="6"/>
        <end position="311"/>
    </location>
</feature>
<keyword evidence="3" id="KW-1185">Reference proteome</keyword>
<comment type="caution">
    <text evidence="2">The sequence shown here is derived from an EMBL/GenBank/DDBJ whole genome shotgun (WGS) entry which is preliminary data.</text>
</comment>
<dbReference type="Proteomes" id="UP001212123">
    <property type="component" value="Unassembled WGS sequence"/>
</dbReference>
<protein>
    <submittedName>
        <fullName evidence="2">CHAD domain-containing protein</fullName>
    </submittedName>
</protein>
<dbReference type="PANTHER" id="PTHR39339:SF1">
    <property type="entry name" value="CHAD DOMAIN-CONTAINING PROTEIN"/>
    <property type="match status" value="1"/>
</dbReference>
<organism evidence="2 3">
    <name type="scientific">Dolichospermum circinale CS-537/01</name>
    <dbReference type="NCBI Taxonomy" id="3021739"/>
    <lineage>
        <taxon>Bacteria</taxon>
        <taxon>Bacillati</taxon>
        <taxon>Cyanobacteriota</taxon>
        <taxon>Cyanophyceae</taxon>
        <taxon>Nostocales</taxon>
        <taxon>Aphanizomenonaceae</taxon>
        <taxon>Dolichospermum</taxon>
        <taxon>Dolichospermum circinale</taxon>
    </lineage>
</organism>
<dbReference type="InterPro" id="IPR038186">
    <property type="entry name" value="CHAD_dom_sf"/>
</dbReference>
<proteinExistence type="predicted"/>
<dbReference type="RefSeq" id="WP_271804737.1">
    <property type="nucleotide sequence ID" value="NZ_JAQMTU010000016.1"/>
</dbReference>
<dbReference type="Pfam" id="PF05235">
    <property type="entry name" value="CHAD"/>
    <property type="match status" value="1"/>
</dbReference>
<gene>
    <name evidence="2" type="ORF">PN492_02230</name>
</gene>
<name>A0ABT5A0F0_9CYAN</name>
<dbReference type="PROSITE" id="PS51708">
    <property type="entry name" value="CHAD"/>
    <property type="match status" value="1"/>
</dbReference>